<dbReference type="InterPro" id="IPR033290">
    <property type="entry name" value="CCDC39"/>
</dbReference>
<name>A0A1D1ZPD1_AUXPR</name>
<evidence type="ECO:0000256" key="2">
    <source>
        <dbReference type="SAM" id="Coils"/>
    </source>
</evidence>
<feature type="region of interest" description="Disordered" evidence="3">
    <location>
        <begin position="1"/>
        <end position="21"/>
    </location>
</feature>
<dbReference type="EMBL" id="GDKF01009903">
    <property type="protein sequence ID" value="JAT68719.1"/>
    <property type="molecule type" value="Transcribed_RNA"/>
</dbReference>
<feature type="compositionally biased region" description="Basic and acidic residues" evidence="3">
    <location>
        <begin position="281"/>
        <end position="293"/>
    </location>
</feature>
<feature type="coiled-coil region" evidence="2">
    <location>
        <begin position="410"/>
        <end position="451"/>
    </location>
</feature>
<evidence type="ECO:0000256" key="3">
    <source>
        <dbReference type="SAM" id="MobiDB-lite"/>
    </source>
</evidence>
<evidence type="ECO:0000313" key="4">
    <source>
        <dbReference type="EMBL" id="JAT68719.1"/>
    </source>
</evidence>
<gene>
    <name evidence="4" type="ORF">g.55631</name>
</gene>
<protein>
    <submittedName>
        <fullName evidence="4">Uncharacterized protein</fullName>
    </submittedName>
</protein>
<keyword evidence="1 2" id="KW-0175">Coiled coil</keyword>
<proteinExistence type="predicted"/>
<dbReference type="GO" id="GO:0036159">
    <property type="term" value="P:inner dynein arm assembly"/>
    <property type="evidence" value="ECO:0007669"/>
    <property type="project" value="InterPro"/>
</dbReference>
<organism evidence="4">
    <name type="scientific">Auxenochlorella protothecoides</name>
    <name type="common">Green microalga</name>
    <name type="synonym">Chlorella protothecoides</name>
    <dbReference type="NCBI Taxonomy" id="3075"/>
    <lineage>
        <taxon>Eukaryota</taxon>
        <taxon>Viridiplantae</taxon>
        <taxon>Chlorophyta</taxon>
        <taxon>core chlorophytes</taxon>
        <taxon>Trebouxiophyceae</taxon>
        <taxon>Chlorellales</taxon>
        <taxon>Chlorellaceae</taxon>
        <taxon>Auxenochlorella</taxon>
    </lineage>
</organism>
<feature type="region of interest" description="Disordered" evidence="3">
    <location>
        <begin position="322"/>
        <end position="344"/>
    </location>
</feature>
<evidence type="ECO:0000256" key="1">
    <source>
        <dbReference type="ARBA" id="ARBA00023054"/>
    </source>
</evidence>
<dbReference type="GO" id="GO:0003341">
    <property type="term" value="P:cilium movement"/>
    <property type="evidence" value="ECO:0007669"/>
    <property type="project" value="InterPro"/>
</dbReference>
<reference evidence="4" key="1">
    <citation type="submission" date="2015-08" db="EMBL/GenBank/DDBJ databases">
        <authorList>
            <person name="Babu N.S."/>
            <person name="Beckwith C.J."/>
            <person name="Beseler K.G."/>
            <person name="Brison A."/>
            <person name="Carone J.V."/>
            <person name="Caskin T.P."/>
            <person name="Diamond M."/>
            <person name="Durham M.E."/>
            <person name="Foxe J.M."/>
            <person name="Go M."/>
            <person name="Henderson B.A."/>
            <person name="Jones I.B."/>
            <person name="McGettigan J.A."/>
            <person name="Micheletti S.J."/>
            <person name="Nasrallah M.E."/>
            <person name="Ortiz D."/>
            <person name="Piller C.R."/>
            <person name="Privatt S.R."/>
            <person name="Schneider S.L."/>
            <person name="Sharp S."/>
            <person name="Smith T.C."/>
            <person name="Stanton J.D."/>
            <person name="Ullery H.E."/>
            <person name="Wilson R.J."/>
            <person name="Serrano M.G."/>
            <person name="Buck G."/>
            <person name="Lee V."/>
            <person name="Wang Y."/>
            <person name="Carvalho R."/>
            <person name="Voegtly L."/>
            <person name="Shi R."/>
            <person name="Duckworth R."/>
            <person name="Johnson A."/>
            <person name="Loviza R."/>
            <person name="Walstead R."/>
            <person name="Shah Z."/>
            <person name="Kiflezghi M."/>
            <person name="Wade K."/>
            <person name="Ball S.L."/>
            <person name="Bradley K.W."/>
            <person name="Asai D.J."/>
            <person name="Bowman C.A."/>
            <person name="Russell D.A."/>
            <person name="Pope W.H."/>
            <person name="Jacobs-Sera D."/>
            <person name="Hendrix R.W."/>
            <person name="Hatfull G.F."/>
        </authorList>
    </citation>
    <scope>NUCLEOTIDE SEQUENCE</scope>
</reference>
<dbReference type="PANTHER" id="PTHR18962:SF0">
    <property type="entry name" value="COILED-COIL DOMAIN-CONTAINING PROTEIN 39"/>
    <property type="match status" value="1"/>
</dbReference>
<feature type="coiled-coil region" evidence="2">
    <location>
        <begin position="165"/>
        <end position="241"/>
    </location>
</feature>
<feature type="coiled-coil region" evidence="2">
    <location>
        <begin position="60"/>
        <end position="87"/>
    </location>
</feature>
<dbReference type="Pfam" id="PF24161">
    <property type="entry name" value="CCDC39"/>
    <property type="match status" value="1"/>
</dbReference>
<dbReference type="AlphaFoldDB" id="A0A1D1ZPD1"/>
<feature type="compositionally biased region" description="Low complexity" evidence="3">
    <location>
        <begin position="322"/>
        <end position="342"/>
    </location>
</feature>
<accession>A0A1D1ZPD1</accession>
<dbReference type="PANTHER" id="PTHR18962">
    <property type="entry name" value="COILED-COIL DOMAIN-CONTAINING PROTEIN 39"/>
    <property type="match status" value="1"/>
</dbReference>
<sequence length="976" mass="105269">MASPGPPPIDTNEGSPRDADTVSVSVLTNADPELHEAQGAQMVVQLDSYHVVPAFASSENVQLGREIHDLEIQLKAARLAAEEDREQSLQLRRHLGRSQKSITSLQQMVCDATQQLQGESTLLQIARFALKRTQTEALRLHRVADTAKELEEAVRNRQVAAGLQLQHAQARTHQAQATLEEWTENLTYQETTLASAQTLTQAEEAEERRLMQHIQKAAETVKNLEQEVLSESAEAEAVLLELERVAGAYRQAHQEHQDLLQAVEVARAGLKEADASLEARHAEVARSRKDEQGGRAAAAAAQARLDGLRQEAAAREHQIAAAEAQRAQRAQELHAAQQAEQDAQQRVEDLRLQLSRARQEVAGREETLASARASLEALQHVAQASQATERTDAACLVGKGGEEEQGTGALLDLETARDAAAFELAGLERERTKARDRAAAAVAALKEAERNLGVLATQVQQAAGALAATQGQNSALEKEVFMEQDVLYGCEMQRHRLEQEVGQLTRGIKTEEEDLVKAVAAARQDLAGAKAEEARVRTSARESKLRLEQAVAKKNHVEACLVEEMAALRLQITAVQTLERMVHSANRERVAALVKLDMWRMEVRSLDVTVDREKSDLTQHQAALQAQSQAFLQEQSQLADRLAELKALLAKEQAAAGLALRDLCVQQAATAAIRAKLEVLAFKAGCARGAEREATAAAEEHEAQEAVTALQMELVKTQDLSAGLEKALSEAQEANALSAKQGRLASNQQMAEQIVEDKAALLKLLDEVKELRRENAAAEQAAEAAEAACMEAEVEVEAARAELERLHAAQVTARSSLVDQLAKAARAHGALARTHAPTAARCAQLPAAAWCRAAGADLRLPARVESLRPLAQWLDVAGVPVQLAMLSMLQRAAVDALLAADEACPGAGVAQALREAAPWAIRGSAAQRSGRLRRRSSVSQGMDSARSCCSASGQILLRVQSVALGVPGLEGRGEGS</sequence>
<feature type="coiled-coil region" evidence="2">
    <location>
        <begin position="754"/>
        <end position="809"/>
    </location>
</feature>
<dbReference type="GO" id="GO:0005930">
    <property type="term" value="C:axoneme"/>
    <property type="evidence" value="ECO:0007669"/>
    <property type="project" value="InterPro"/>
</dbReference>
<feature type="region of interest" description="Disordered" evidence="3">
    <location>
        <begin position="281"/>
        <end position="302"/>
    </location>
</feature>
<dbReference type="GO" id="GO:0060285">
    <property type="term" value="P:cilium-dependent cell motility"/>
    <property type="evidence" value="ECO:0007669"/>
    <property type="project" value="TreeGrafter"/>
</dbReference>